<dbReference type="Pfam" id="PF00005">
    <property type="entry name" value="ABC_tran"/>
    <property type="match status" value="1"/>
</dbReference>
<gene>
    <name evidence="9" type="ORF">J2X16_000828</name>
</gene>
<evidence type="ECO:0000256" key="2">
    <source>
        <dbReference type="ARBA" id="ARBA00022448"/>
    </source>
</evidence>
<dbReference type="GO" id="GO:0016787">
    <property type="term" value="F:hydrolase activity"/>
    <property type="evidence" value="ECO:0007669"/>
    <property type="project" value="UniProtKB-KW"/>
</dbReference>
<evidence type="ECO:0000256" key="5">
    <source>
        <dbReference type="ARBA" id="ARBA00022840"/>
    </source>
</evidence>
<comment type="similarity">
    <text evidence="1">Belongs to the ABC transporter superfamily.</text>
</comment>
<keyword evidence="2" id="KW-0813">Transport</keyword>
<evidence type="ECO:0000256" key="3">
    <source>
        <dbReference type="ARBA" id="ARBA00022475"/>
    </source>
</evidence>
<evidence type="ECO:0000313" key="9">
    <source>
        <dbReference type="EMBL" id="MDR7295507.1"/>
    </source>
</evidence>
<proteinExistence type="inferred from homology"/>
<dbReference type="PROSITE" id="PS50893">
    <property type="entry name" value="ABC_TRANSPORTER_2"/>
    <property type="match status" value="1"/>
</dbReference>
<evidence type="ECO:0000256" key="7">
    <source>
        <dbReference type="ARBA" id="ARBA00023136"/>
    </source>
</evidence>
<evidence type="ECO:0000256" key="4">
    <source>
        <dbReference type="ARBA" id="ARBA00022741"/>
    </source>
</evidence>
<keyword evidence="9" id="KW-0378">Hydrolase</keyword>
<keyword evidence="6" id="KW-1278">Translocase</keyword>
<reference evidence="9 10" key="1">
    <citation type="submission" date="2023-07" db="EMBL/GenBank/DDBJ databases">
        <title>Sorghum-associated microbial communities from plants grown in Nebraska, USA.</title>
        <authorList>
            <person name="Schachtman D."/>
        </authorList>
    </citation>
    <scope>NUCLEOTIDE SEQUENCE [LARGE SCALE GENOMIC DNA]</scope>
    <source>
        <strain evidence="9 10">BE310</strain>
    </source>
</reference>
<dbReference type="PROSITE" id="PS00211">
    <property type="entry name" value="ABC_TRANSPORTER_1"/>
    <property type="match status" value="1"/>
</dbReference>
<accession>A0ABU1Z4G1</accession>
<comment type="caution">
    <text evidence="9">The sequence shown here is derived from an EMBL/GenBank/DDBJ whole genome shotgun (WGS) entry which is preliminary data.</text>
</comment>
<keyword evidence="10" id="KW-1185">Reference proteome</keyword>
<dbReference type="SUPFAM" id="SSF52540">
    <property type="entry name" value="P-loop containing nucleoside triphosphate hydrolases"/>
    <property type="match status" value="1"/>
</dbReference>
<dbReference type="Proteomes" id="UP001180536">
    <property type="component" value="Unassembled WGS sequence"/>
</dbReference>
<dbReference type="EMBL" id="JAVDXQ010000001">
    <property type="protein sequence ID" value="MDR7295507.1"/>
    <property type="molecule type" value="Genomic_DNA"/>
</dbReference>
<dbReference type="InterPro" id="IPR027417">
    <property type="entry name" value="P-loop_NTPase"/>
</dbReference>
<protein>
    <submittedName>
        <fullName evidence="9">Sulfonate transport system ATP-binding protein</fullName>
        <ecNumber evidence="9">3.6.3.-</ecNumber>
    </submittedName>
</protein>
<dbReference type="GO" id="GO:0005524">
    <property type="term" value="F:ATP binding"/>
    <property type="evidence" value="ECO:0007669"/>
    <property type="project" value="UniProtKB-KW"/>
</dbReference>
<evidence type="ECO:0000256" key="6">
    <source>
        <dbReference type="ARBA" id="ARBA00022967"/>
    </source>
</evidence>
<dbReference type="InterPro" id="IPR003593">
    <property type="entry name" value="AAA+_ATPase"/>
</dbReference>
<keyword evidence="4" id="KW-0547">Nucleotide-binding</keyword>
<keyword evidence="3" id="KW-1003">Cell membrane</keyword>
<name>A0ABU1Z4G1_9BURK</name>
<dbReference type="InterPro" id="IPR050166">
    <property type="entry name" value="ABC_transporter_ATP-bind"/>
</dbReference>
<dbReference type="PANTHER" id="PTHR42788:SF17">
    <property type="entry name" value="ALIPHATIC SULFONATES IMPORT ATP-BINDING PROTEIN SSUB"/>
    <property type="match status" value="1"/>
</dbReference>
<dbReference type="SMART" id="SM00382">
    <property type="entry name" value="AAA"/>
    <property type="match status" value="1"/>
</dbReference>
<keyword evidence="5 9" id="KW-0067">ATP-binding</keyword>
<evidence type="ECO:0000256" key="1">
    <source>
        <dbReference type="ARBA" id="ARBA00005417"/>
    </source>
</evidence>
<dbReference type="InterPro" id="IPR017871">
    <property type="entry name" value="ABC_transporter-like_CS"/>
</dbReference>
<dbReference type="Gene3D" id="3.40.50.300">
    <property type="entry name" value="P-loop containing nucleotide triphosphate hydrolases"/>
    <property type="match status" value="1"/>
</dbReference>
<dbReference type="CDD" id="cd03293">
    <property type="entry name" value="ABC_NrtD_SsuB_transporters"/>
    <property type="match status" value="1"/>
</dbReference>
<dbReference type="InterPro" id="IPR003439">
    <property type="entry name" value="ABC_transporter-like_ATP-bd"/>
</dbReference>
<organism evidence="9 10">
    <name type="scientific">Pelomonas aquatica</name>
    <dbReference type="NCBI Taxonomy" id="431058"/>
    <lineage>
        <taxon>Bacteria</taxon>
        <taxon>Pseudomonadati</taxon>
        <taxon>Pseudomonadota</taxon>
        <taxon>Betaproteobacteria</taxon>
        <taxon>Burkholderiales</taxon>
        <taxon>Sphaerotilaceae</taxon>
        <taxon>Roseateles</taxon>
    </lineage>
</organism>
<keyword evidence="7" id="KW-0472">Membrane</keyword>
<sequence>MTMWLTEFDTPVLPREPVIDSAPARDGSRGLALALRGVDKSFGTRHVLQDLDLQVAPGEFVALVGRSGCGKSTLLRLIAGLDAPSAGRVEAGAAHERRLMFQDARLLPWKRVVDNVALGLEGRGAKDRAMEALAQVGLAGRGGDWPATLSGGQRQRVALARALVHRPRLLLLDEPLGALDALTRLEMHRLIEQLWRRHGFTALLVTHDVAEAVALADRVLLIDRGGIALDAGVALPRPRSRTAAGFAELEERVLRQIVGQPAGG</sequence>
<dbReference type="EC" id="3.6.3.-" evidence="9"/>
<feature type="domain" description="ABC transporter" evidence="8">
    <location>
        <begin position="33"/>
        <end position="249"/>
    </location>
</feature>
<evidence type="ECO:0000313" key="10">
    <source>
        <dbReference type="Proteomes" id="UP001180536"/>
    </source>
</evidence>
<dbReference type="PANTHER" id="PTHR42788">
    <property type="entry name" value="TAURINE IMPORT ATP-BINDING PROTEIN-RELATED"/>
    <property type="match status" value="1"/>
</dbReference>
<evidence type="ECO:0000259" key="8">
    <source>
        <dbReference type="PROSITE" id="PS50893"/>
    </source>
</evidence>